<protein>
    <submittedName>
        <fullName evidence="4 5">Cleavage and polyadenylation specificity factor subunit 6</fullName>
    </submittedName>
</protein>
<dbReference type="OrthoDB" id="8781657at2759"/>
<dbReference type="RefSeq" id="XP_012692379.1">
    <property type="nucleotide sequence ID" value="XM_012836925.3"/>
</dbReference>
<feature type="compositionally biased region" description="Pro residues" evidence="1">
    <location>
        <begin position="359"/>
        <end position="374"/>
    </location>
</feature>
<keyword evidence="2" id="KW-0732">Signal</keyword>
<feature type="chain" id="PRO_5044646638" evidence="2">
    <location>
        <begin position="17"/>
        <end position="444"/>
    </location>
</feature>
<gene>
    <name evidence="4 5" type="primary">wu:fc21g02</name>
</gene>
<evidence type="ECO:0000256" key="2">
    <source>
        <dbReference type="SAM" id="SignalP"/>
    </source>
</evidence>
<accession>A0A6P3W8X2</accession>
<sequence>MWSLLFLLGAVLNVDCYYTTRERLAHGRRLTIKIPKETERLEFKPVEEASSVEIIWSRTGLQPTKGRLTGSSSSSSSSDRRWELQKVVFDDEGTYVLRDHWHKETKSILLAVTTEHKYINRVAGEDLNINLEGSNEHEATLVFTGEAANITLVRDGAAVGNDLADYAGRVKISSYAIIISYVNTSEVGRYRLFDRRDRLVSVTKMTLVDAHEDTGSNPLLALLLLLGIPAGICCCCRKKIFRKKATTTATHIVQAEGPPPGGPPSYNSPSTPMVQPGSGGQVFYHGPTPTPNAGYAPGYPAAGGPMPPQQNPGYPGQPYMPPGPGFQPGCDPQNPAYPPPIGPGGPPQYNGPPTNQYNGPPPPNQYNGPPPPNQYNPAVGPGYTPVTYSAPPPNQMDAPAAPLLTPPQPQDGQPIGSAPPSDILHSSGTASQFQMDSGKNFNFL</sequence>
<dbReference type="GeneID" id="105908422"/>
<feature type="compositionally biased region" description="Polar residues" evidence="1">
    <location>
        <begin position="424"/>
        <end position="444"/>
    </location>
</feature>
<name>A0A6P3W8X2_CLUHA</name>
<evidence type="ECO:0000313" key="3">
    <source>
        <dbReference type="Proteomes" id="UP000515152"/>
    </source>
</evidence>
<feature type="region of interest" description="Disordered" evidence="1">
    <location>
        <begin position="251"/>
        <end position="444"/>
    </location>
</feature>
<keyword evidence="3" id="KW-1185">Reference proteome</keyword>
<evidence type="ECO:0000313" key="4">
    <source>
        <dbReference type="RefSeq" id="XP_012692379.1"/>
    </source>
</evidence>
<dbReference type="AlphaFoldDB" id="A0A6P3W8X2"/>
<dbReference type="RefSeq" id="XP_031415624.1">
    <property type="nucleotide sequence ID" value="XM_031559764.2"/>
</dbReference>
<reference evidence="4 5" key="1">
    <citation type="submission" date="2025-04" db="UniProtKB">
        <authorList>
            <consortium name="RefSeq"/>
        </authorList>
    </citation>
    <scope>IDENTIFICATION</scope>
</reference>
<evidence type="ECO:0000313" key="5">
    <source>
        <dbReference type="RefSeq" id="XP_031415624.1"/>
    </source>
</evidence>
<dbReference type="KEGG" id="char:105908422"/>
<proteinExistence type="predicted"/>
<dbReference type="GeneTree" id="ENSGT00990000203830"/>
<feature type="compositionally biased region" description="Pro residues" evidence="1">
    <location>
        <begin position="335"/>
        <end position="350"/>
    </location>
</feature>
<organism evidence="3 4">
    <name type="scientific">Clupea harengus</name>
    <name type="common">Atlantic herring</name>
    <dbReference type="NCBI Taxonomy" id="7950"/>
    <lineage>
        <taxon>Eukaryota</taxon>
        <taxon>Metazoa</taxon>
        <taxon>Chordata</taxon>
        <taxon>Craniata</taxon>
        <taxon>Vertebrata</taxon>
        <taxon>Euteleostomi</taxon>
        <taxon>Actinopterygii</taxon>
        <taxon>Neopterygii</taxon>
        <taxon>Teleostei</taxon>
        <taxon>Clupei</taxon>
        <taxon>Clupeiformes</taxon>
        <taxon>Clupeoidei</taxon>
        <taxon>Clupeidae</taxon>
        <taxon>Clupea</taxon>
    </lineage>
</organism>
<evidence type="ECO:0000256" key="1">
    <source>
        <dbReference type="SAM" id="MobiDB-lite"/>
    </source>
</evidence>
<feature type="compositionally biased region" description="Low complexity" evidence="1">
    <location>
        <begin position="291"/>
        <end position="304"/>
    </location>
</feature>
<feature type="signal peptide" evidence="2">
    <location>
        <begin position="1"/>
        <end position="16"/>
    </location>
</feature>
<dbReference type="Proteomes" id="UP000515152">
    <property type="component" value="Chromosome 22"/>
</dbReference>